<evidence type="ECO:0000259" key="2">
    <source>
        <dbReference type="Pfam" id="PF11127"/>
    </source>
</evidence>
<name>A3JYR6_SAGS3</name>
<feature type="transmembrane region" description="Helical" evidence="1">
    <location>
        <begin position="35"/>
        <end position="59"/>
    </location>
</feature>
<reference evidence="3 4" key="1">
    <citation type="submission" date="2006-06" db="EMBL/GenBank/DDBJ databases">
        <authorList>
            <person name="Moran M.A."/>
            <person name="Ferriera S."/>
            <person name="Johnson J."/>
            <person name="Kravitz S."/>
            <person name="Beeson K."/>
            <person name="Sutton G."/>
            <person name="Rogers Y.-H."/>
            <person name="Friedman R."/>
            <person name="Frazier M."/>
            <person name="Venter J.C."/>
        </authorList>
    </citation>
    <scope>NUCLEOTIDE SEQUENCE [LARGE SCALE GENOMIC DNA]</scope>
    <source>
        <strain evidence="3 4">E-37</strain>
    </source>
</reference>
<keyword evidence="4" id="KW-1185">Reference proteome</keyword>
<dbReference type="InterPro" id="IPR021309">
    <property type="entry name" value="YgaP-like_TM"/>
</dbReference>
<evidence type="ECO:0000256" key="1">
    <source>
        <dbReference type="SAM" id="Phobius"/>
    </source>
</evidence>
<gene>
    <name evidence="3" type="ORF">SSE37_07423</name>
</gene>
<evidence type="ECO:0000313" key="3">
    <source>
        <dbReference type="EMBL" id="EBA09619.1"/>
    </source>
</evidence>
<proteinExistence type="predicted"/>
<keyword evidence="1" id="KW-0812">Transmembrane</keyword>
<feature type="transmembrane region" description="Helical" evidence="1">
    <location>
        <begin position="12"/>
        <end position="29"/>
    </location>
</feature>
<dbReference type="Proteomes" id="UP000005713">
    <property type="component" value="Unassembled WGS sequence"/>
</dbReference>
<dbReference type="AlphaFoldDB" id="A3JYR6"/>
<dbReference type="EMBL" id="AAYA01000002">
    <property type="protein sequence ID" value="EBA09619.1"/>
    <property type="molecule type" value="Genomic_DNA"/>
</dbReference>
<evidence type="ECO:0000313" key="4">
    <source>
        <dbReference type="Proteomes" id="UP000005713"/>
    </source>
</evidence>
<protein>
    <recommendedName>
        <fullName evidence="2">Inner membrane protein YgaP-like transmembrane domain-containing protein</fullName>
    </recommendedName>
</protein>
<sequence>MFAKNMGQTDRIVRAVLGVVLLLLAFAALSGVWAWVAGIVGVVMLATSAMGSCPPYSLLGINTCKTK</sequence>
<comment type="caution">
    <text evidence="3">The sequence shown here is derived from an EMBL/GenBank/DDBJ whole genome shotgun (WGS) entry which is preliminary data.</text>
</comment>
<keyword evidence="1" id="KW-0472">Membrane</keyword>
<accession>A3JYR6</accession>
<dbReference type="Pfam" id="PF11127">
    <property type="entry name" value="YgaP-like_TM"/>
    <property type="match status" value="1"/>
</dbReference>
<feature type="domain" description="Inner membrane protein YgaP-like transmembrane" evidence="2">
    <location>
        <begin position="3"/>
        <end position="67"/>
    </location>
</feature>
<keyword evidence="1" id="KW-1133">Transmembrane helix</keyword>
<organism evidence="3 4">
    <name type="scientific">Sagittula stellata (strain ATCC 700073 / DSM 11524 / E-37)</name>
    <dbReference type="NCBI Taxonomy" id="388399"/>
    <lineage>
        <taxon>Bacteria</taxon>
        <taxon>Pseudomonadati</taxon>
        <taxon>Pseudomonadota</taxon>
        <taxon>Alphaproteobacteria</taxon>
        <taxon>Rhodobacterales</taxon>
        <taxon>Roseobacteraceae</taxon>
        <taxon>Sagittula</taxon>
    </lineage>
</organism>
<dbReference type="RefSeq" id="WP_005855717.1">
    <property type="nucleotide sequence ID" value="NZ_AAYA01000002.1"/>
</dbReference>